<keyword evidence="3" id="KW-0963">Cytoplasm</keyword>
<dbReference type="GO" id="GO:1901031">
    <property type="term" value="P:regulation of response to reactive oxygen species"/>
    <property type="evidence" value="ECO:0007669"/>
    <property type="project" value="InterPro"/>
</dbReference>
<dbReference type="GO" id="GO:0071233">
    <property type="term" value="P:cellular response to L-leucine"/>
    <property type="evidence" value="ECO:0007669"/>
    <property type="project" value="TreeGrafter"/>
</dbReference>
<dbReference type="AlphaFoldDB" id="A0A6P7Z2J5"/>
<dbReference type="GO" id="GO:0005737">
    <property type="term" value="C:cytoplasm"/>
    <property type="evidence" value="ECO:0007669"/>
    <property type="project" value="UniProtKB-SubCell"/>
</dbReference>
<gene>
    <name evidence="8" type="primary">SESN2</name>
</gene>
<keyword evidence="4" id="KW-0560">Oxidoreductase</keyword>
<dbReference type="PANTHER" id="PTHR12474">
    <property type="entry name" value="P53 REGULATED PA26 NUCLEAR PROTEIN SESTRIN"/>
    <property type="match status" value="1"/>
</dbReference>
<evidence type="ECO:0000256" key="5">
    <source>
        <dbReference type="ARBA" id="ARBA00049242"/>
    </source>
</evidence>
<dbReference type="FunCoup" id="A0A6P7Z2J5">
    <property type="interactions" value="588"/>
</dbReference>
<dbReference type="GO" id="GO:1990253">
    <property type="term" value="P:cellular response to leucine starvation"/>
    <property type="evidence" value="ECO:0007669"/>
    <property type="project" value="TreeGrafter"/>
</dbReference>
<proteinExistence type="inferred from homology"/>
<feature type="region of interest" description="Disordered" evidence="6">
    <location>
        <begin position="1"/>
        <end position="20"/>
    </location>
</feature>
<evidence type="ECO:0000313" key="8">
    <source>
        <dbReference type="RefSeq" id="XP_030073557.1"/>
    </source>
</evidence>
<accession>A0A6P7Z2J5</accession>
<comment type="subcellular location">
    <subcellularLocation>
        <location evidence="1">Cytoplasm</location>
    </subcellularLocation>
</comment>
<dbReference type="InterPro" id="IPR006730">
    <property type="entry name" value="Sestrin"/>
</dbReference>
<dbReference type="CTD" id="83667"/>
<dbReference type="PANTHER" id="PTHR12474:SF2">
    <property type="entry name" value="SESTRIN-2"/>
    <property type="match status" value="1"/>
</dbReference>
<sequence length="564" mass="64443">MSLAANRRPSLPLTMNGGGDPVTDAPAWGLLRGCDSGRWAGLCSRRQKAREEAMERLGQAVRDCLGDTKLSPNGPKEGAEPSELHQLLLLLLRLSESCPFPEIRERSSQLLQTVQERRVKVPQQLARGPSAFIPVEEILQEGAESSDRRIFIEAFVATGRVDNITMVMGLHPEYLSTFWKTQYHLLQMDGPLPFPERHYVAIMAAARHQCSYLVSLHITEFLQVGGNPVWLHGLQCAPQKLRNLNEINKILAHQPWLITKEHIKVLLKTGENSWSLAELIHALVLLTHYHSLASFVFGCSINPEIDQEGGHAFRPPSPHSCDSSPASEDSISGSNSGLEAMQEVEALMQRMKLLQECRLEEEASQEEMETRFEKEKSESLLVAPSDIIEHTLSPNIMRFVEDPEFGYKDFTRRGEQTPPTFRAQDYTWEDHGYSLINRLYPDVGQLLDEKFQVVYNLTYHTMAMHSGVDTSMLRRAIWNYIHCVFGIRYDDYDYGEVNQLLERSLKIYIKTVACYPEKTTKRMYTGFWRHFRHSEKVHVNLLLLEARMQAALLYALRAITRYMT</sequence>
<keyword evidence="7" id="KW-1185">Reference proteome</keyword>
<evidence type="ECO:0000256" key="4">
    <source>
        <dbReference type="ARBA" id="ARBA00023002"/>
    </source>
</evidence>
<dbReference type="GeneID" id="115479642"/>
<dbReference type="FunFam" id="1.20.1290.10:FF:000001">
    <property type="entry name" value="Sestrin 1"/>
    <property type="match status" value="1"/>
</dbReference>
<dbReference type="Pfam" id="PF04636">
    <property type="entry name" value="PA26"/>
    <property type="match status" value="1"/>
</dbReference>
<dbReference type="GO" id="GO:0016239">
    <property type="term" value="P:positive regulation of macroautophagy"/>
    <property type="evidence" value="ECO:0007669"/>
    <property type="project" value="TreeGrafter"/>
</dbReference>
<dbReference type="GO" id="GO:0005634">
    <property type="term" value="C:nucleus"/>
    <property type="evidence" value="ECO:0007669"/>
    <property type="project" value="InterPro"/>
</dbReference>
<evidence type="ECO:0000256" key="3">
    <source>
        <dbReference type="ARBA" id="ARBA00022490"/>
    </source>
</evidence>
<feature type="compositionally biased region" description="Polar residues" evidence="6">
    <location>
        <begin position="320"/>
        <end position="335"/>
    </location>
</feature>
<dbReference type="RefSeq" id="XP_030073557.1">
    <property type="nucleotide sequence ID" value="XM_030217697.1"/>
</dbReference>
<name>A0A6P7Z2J5_9AMPH</name>
<dbReference type="Gene3D" id="1.20.1290.10">
    <property type="entry name" value="AhpD-like"/>
    <property type="match status" value="1"/>
</dbReference>
<evidence type="ECO:0000256" key="6">
    <source>
        <dbReference type="SAM" id="MobiDB-lite"/>
    </source>
</evidence>
<dbReference type="GO" id="GO:1904262">
    <property type="term" value="P:negative regulation of TORC1 signaling"/>
    <property type="evidence" value="ECO:0007669"/>
    <property type="project" value="UniProtKB-ARBA"/>
</dbReference>
<evidence type="ECO:0000313" key="7">
    <source>
        <dbReference type="Proteomes" id="UP000515156"/>
    </source>
</evidence>
<reference evidence="7" key="1">
    <citation type="submission" date="2024-06" db="UniProtKB">
        <authorList>
            <consortium name="RefSeq"/>
        </authorList>
    </citation>
    <scope>NUCLEOTIDE SEQUENCE [LARGE SCALE GENOMIC DNA]</scope>
</reference>
<evidence type="ECO:0000256" key="1">
    <source>
        <dbReference type="ARBA" id="ARBA00004496"/>
    </source>
</evidence>
<dbReference type="InterPro" id="IPR029032">
    <property type="entry name" value="AhpD-like"/>
</dbReference>
<organism evidence="7 8">
    <name type="scientific">Microcaecilia unicolor</name>
    <dbReference type="NCBI Taxonomy" id="1415580"/>
    <lineage>
        <taxon>Eukaryota</taxon>
        <taxon>Metazoa</taxon>
        <taxon>Chordata</taxon>
        <taxon>Craniata</taxon>
        <taxon>Vertebrata</taxon>
        <taxon>Euteleostomi</taxon>
        <taxon>Amphibia</taxon>
        <taxon>Gymnophiona</taxon>
        <taxon>Siphonopidae</taxon>
        <taxon>Microcaecilia</taxon>
    </lineage>
</organism>
<dbReference type="InParanoid" id="A0A6P7Z2J5"/>
<dbReference type="KEGG" id="muo:115479642"/>
<dbReference type="Proteomes" id="UP000515156">
    <property type="component" value="Chromosome 11"/>
</dbReference>
<dbReference type="OrthoDB" id="337464at2759"/>
<protein>
    <submittedName>
        <fullName evidence="8">Sestrin-2 isoform X1</fullName>
    </submittedName>
</protein>
<reference evidence="8" key="2">
    <citation type="submission" date="2025-08" db="UniProtKB">
        <authorList>
            <consortium name="RefSeq"/>
        </authorList>
    </citation>
    <scope>IDENTIFICATION</scope>
</reference>
<comment type="catalytic activity">
    <reaction evidence="5">
        <text>a hydroperoxide + L-cysteinyl-[protein] = S-hydroxy-L-cysteinyl-[protein] + an alcohol</text>
        <dbReference type="Rhea" id="RHEA:67124"/>
        <dbReference type="Rhea" id="RHEA-COMP:10131"/>
        <dbReference type="Rhea" id="RHEA-COMP:17193"/>
        <dbReference type="ChEBI" id="CHEBI:29950"/>
        <dbReference type="ChEBI" id="CHEBI:30879"/>
        <dbReference type="ChEBI" id="CHEBI:35924"/>
        <dbReference type="ChEBI" id="CHEBI:61973"/>
    </reaction>
    <physiologicalReaction direction="left-to-right" evidence="5">
        <dbReference type="Rhea" id="RHEA:67125"/>
    </physiologicalReaction>
</comment>
<comment type="similarity">
    <text evidence="2">Belongs to the sestrin family.</text>
</comment>
<dbReference type="GO" id="GO:0016684">
    <property type="term" value="F:oxidoreductase activity, acting on peroxide as acceptor"/>
    <property type="evidence" value="ECO:0007669"/>
    <property type="project" value="TreeGrafter"/>
</dbReference>
<feature type="region of interest" description="Disordered" evidence="6">
    <location>
        <begin position="308"/>
        <end position="335"/>
    </location>
</feature>
<dbReference type="GO" id="GO:0070728">
    <property type="term" value="F:L-leucine binding"/>
    <property type="evidence" value="ECO:0007669"/>
    <property type="project" value="TreeGrafter"/>
</dbReference>
<evidence type="ECO:0000256" key="2">
    <source>
        <dbReference type="ARBA" id="ARBA00008350"/>
    </source>
</evidence>
<dbReference type="SUPFAM" id="SSF69118">
    <property type="entry name" value="AhpD-like"/>
    <property type="match status" value="1"/>
</dbReference>